<dbReference type="Pfam" id="PF00400">
    <property type="entry name" value="WD40"/>
    <property type="match status" value="3"/>
</dbReference>
<evidence type="ECO:0000256" key="16">
    <source>
        <dbReference type="ARBA" id="ARBA00022932"/>
    </source>
</evidence>
<organism evidence="25">
    <name type="scientific">Sarcoptes scabiei</name>
    <name type="common">Itch mite</name>
    <name type="synonym">Acarus scabiei</name>
    <dbReference type="NCBI Taxonomy" id="52283"/>
    <lineage>
        <taxon>Eukaryota</taxon>
        <taxon>Metazoa</taxon>
        <taxon>Ecdysozoa</taxon>
        <taxon>Arthropoda</taxon>
        <taxon>Chelicerata</taxon>
        <taxon>Arachnida</taxon>
        <taxon>Acari</taxon>
        <taxon>Acariformes</taxon>
        <taxon>Sarcoptiformes</taxon>
        <taxon>Astigmata</taxon>
        <taxon>Psoroptidia</taxon>
        <taxon>Sarcoptoidea</taxon>
        <taxon>Sarcoptidae</taxon>
        <taxon>Sarcoptinae</taxon>
        <taxon>Sarcoptes</taxon>
    </lineage>
</organism>
<evidence type="ECO:0000256" key="22">
    <source>
        <dbReference type="SAM" id="MobiDB-lite"/>
    </source>
</evidence>
<dbReference type="GO" id="GO:0006508">
    <property type="term" value="P:proteolysis"/>
    <property type="evidence" value="ECO:0007669"/>
    <property type="project" value="UniProtKB-KW"/>
</dbReference>
<dbReference type="Pfam" id="PF07727">
    <property type="entry name" value="RVT_2"/>
    <property type="match status" value="1"/>
</dbReference>
<gene>
    <name evidence="25" type="ORF">SSS_3485</name>
</gene>
<keyword evidence="8" id="KW-0547">Nucleotide-binding</keyword>
<dbReference type="InterPro" id="IPR001680">
    <property type="entry name" value="WD40_rpt"/>
</dbReference>
<dbReference type="GO" id="GO:0015074">
    <property type="term" value="P:DNA integration"/>
    <property type="evidence" value="ECO:0007669"/>
    <property type="project" value="UniProtKB-KW"/>
</dbReference>
<keyword evidence="17" id="KW-0917">Virion maturation</keyword>
<dbReference type="Proteomes" id="UP000070412">
    <property type="component" value="Unassembled WGS sequence"/>
</dbReference>
<feature type="repeat" description="WD" evidence="21">
    <location>
        <begin position="76"/>
        <end position="115"/>
    </location>
</feature>
<dbReference type="Gene3D" id="3.30.420.10">
    <property type="entry name" value="Ribonuclease H-like superfamily/Ribonuclease H"/>
    <property type="match status" value="1"/>
</dbReference>
<keyword evidence="20" id="KW-0863">Zinc-finger</keyword>
<feature type="domain" description="CCHC-type" evidence="23">
    <location>
        <begin position="576"/>
        <end position="591"/>
    </location>
</feature>
<dbReference type="SUPFAM" id="SSF57756">
    <property type="entry name" value="Retrovirus zinc finger-like domains"/>
    <property type="match status" value="1"/>
</dbReference>
<dbReference type="GO" id="GO:0003887">
    <property type="term" value="F:DNA-directed DNA polymerase activity"/>
    <property type="evidence" value="ECO:0007669"/>
    <property type="project" value="UniProtKB-KW"/>
</dbReference>
<dbReference type="GO" id="GO:0003964">
    <property type="term" value="F:RNA-directed DNA polymerase activity"/>
    <property type="evidence" value="ECO:0007669"/>
    <property type="project" value="UniProtKB-KW"/>
</dbReference>
<keyword evidence="10" id="KW-0255">Endonuclease</keyword>
<dbReference type="EnsemblMetazoa" id="SSS_3485s_mrna">
    <property type="protein sequence ID" value="KAF7496711.1"/>
    <property type="gene ID" value="SSS_3485"/>
</dbReference>
<keyword evidence="5" id="KW-0540">Nuclease</keyword>
<keyword evidence="15" id="KW-0695">RNA-directed DNA polymerase</keyword>
<dbReference type="SUPFAM" id="SSF53098">
    <property type="entry name" value="Ribonuclease H-like"/>
    <property type="match status" value="1"/>
</dbReference>
<keyword evidence="20" id="KW-0862">Zinc</keyword>
<dbReference type="EMBL" id="WVUK01000001">
    <property type="protein sequence ID" value="KAF7496711.1"/>
    <property type="molecule type" value="Genomic_DNA"/>
</dbReference>
<dbReference type="InterPro" id="IPR001584">
    <property type="entry name" value="Integrase_cat-core"/>
</dbReference>
<dbReference type="InterPro" id="IPR039537">
    <property type="entry name" value="Retrotran_Ty1/copia-like"/>
</dbReference>
<feature type="repeat" description="WD" evidence="21">
    <location>
        <begin position="36"/>
        <end position="75"/>
    </location>
</feature>
<evidence type="ECO:0000256" key="12">
    <source>
        <dbReference type="ARBA" id="ARBA00022840"/>
    </source>
</evidence>
<keyword evidence="27" id="KW-1185">Reference proteome</keyword>
<evidence type="ECO:0000256" key="13">
    <source>
        <dbReference type="ARBA" id="ARBA00022842"/>
    </source>
</evidence>
<dbReference type="GO" id="GO:0008270">
    <property type="term" value="F:zinc ion binding"/>
    <property type="evidence" value="ECO:0007669"/>
    <property type="project" value="UniProtKB-KW"/>
</dbReference>
<sequence>MLNEGVIRELDLVVTTSADGRGHIYKLATGELRHVLMGHEGPINCLATDGRFIYTAGADAIIKIWDVITGEFKRNLNGHEDSILCMQMYKKILYSGSVDRTVRAWAIEYGQCTRIYHQSTAPVSCLQYFKGVLYTGCNDYNARLYDSNSAMLKQTFSGHSGPITSLQAVVGKLFTSSFDGRILIWDCSKLQHNSDIEKRSKFRSSSLKLNRTKKSIDHSMREMDFDHPIMINMSNRLNFLFRYELDKISVSSIQNDRSDDDDDDGCLAFLAFCCCWPWLIRNLKIFNRIDCFHTKEKQKKNATNHQKIKKKSILMDPDAKKKKKKKKKEEEEKEEEAEELDSPNVLNALRHEARVRVMESECASSYRFFELTANNYLAWRSKALLEISSRDATEAIESDLEFVTDKSGKRKDKDASRIINSNVGLVDADRILSCRSAFQKWKYLEENYQKSASNRSLELLMRYEQMPSNGSWVDILTARKEILDQLDLIYRLNSGENADRTINKMKCDWFMLKLPASKFQPVISAFQAMDDSQKKFGKLFNDAMVIAQGSIGDDCVRNCEEKNVGFVARKKKNLVKCYNCGKIGHIKRNCKISDTVEASNKDFGQYFVNCVNNYKNQCQKWILDSGANVHVCNDKKKFLGLTPYKTVIVTGSGRVNVLGRGCVNLGKDYNGREWVIKDVLFSPKFKCNIISVPKLLDEGYEVNFGKKWTRIQLNSINVVMARRNNDGLIEVPSLSNFVNVSWHRRLGHCCEEKLKKLGFKEKVGKCEVCCANKQKRNNFSTVPPITEVLGRIHSDVCGPFTDGIGKKKYFVTFIDECSRFCRAVAIGSRTEIFEEFKDFVNWAENQTNQRVKSFVSDNAKEYRSEVFRKYCSEKGIEMLATSAYCPEQNGISERKNQSIMSMTRCLLNEKNLPKILWPYAIAYASFLQNRIPSYAIQGKSPYEVFFNRKPNLQKIRVFGSLVSVMENHVPDKLTPRARLAVLIGVLEKVYVLFDPASEKVFQSRNVKIFEDDKFDFSGLSKYEETSWPIELQDHDYLPKSFLMIEDSTVPINYDDAMRSNDKEDWNSAIIEETESLRNHEVYEEVDFDNQRFIDTKWVFTEKRDANGLIVRRKARLVAKGFSQRVGIDFDETYAPVCEKNSLRIMLTLAAVRNWCVHHLDIKTAFLNGNLEEEVYVRPPHPLRKEGKIWKLKKSLYGLKQSPRNWHKFLNDILINNGFMASKTEPCLYLKEDCLLLVYVDDILVSSKDIETIESVKILLVERVEVHDLKEVNKFLNINICKRDGQFLLDQESYIMQLAEKFGQKNCRKVCQPLPSGIGELSKVKKDPNCVRPIRCLLGALLYIANVTRPDISASVSFLSRFTEQPSELLWKSLCQVLRFLVWTSDRKLCLGKRSEKVLELYVDSDFASDVVTRKSQTGFIIKLYGSSILWVSKKQSTISLSSSEAEYVALASGVSSMLGVMNLLKEIGLTPALPLPVFEDNQPCISMAETGTRVKHIDVKYHFIRELIERQIIVIKYISTQEQVADVLTKTNPKGSFDLWQHRLGLITTGQGEVLEE</sequence>
<evidence type="ECO:0000256" key="10">
    <source>
        <dbReference type="ARBA" id="ARBA00022759"/>
    </source>
</evidence>
<evidence type="ECO:0000256" key="7">
    <source>
        <dbReference type="ARBA" id="ARBA00022737"/>
    </source>
</evidence>
<keyword evidence="13" id="KW-0460">Magnesium</keyword>
<dbReference type="PROSITE" id="PS50294">
    <property type="entry name" value="WD_REPEATS_REGION"/>
    <property type="match status" value="1"/>
</dbReference>
<dbReference type="InterPro" id="IPR043128">
    <property type="entry name" value="Rev_trsase/Diguanyl_cyclase"/>
</dbReference>
<keyword evidence="6" id="KW-0479">Metal-binding</keyword>
<evidence type="ECO:0000256" key="21">
    <source>
        <dbReference type="PROSITE-ProRule" id="PRU00221"/>
    </source>
</evidence>
<dbReference type="Pfam" id="PF22936">
    <property type="entry name" value="Pol_BBD"/>
    <property type="match status" value="1"/>
</dbReference>
<dbReference type="InterPro" id="IPR057670">
    <property type="entry name" value="SH3_retrovirus"/>
</dbReference>
<evidence type="ECO:0000256" key="19">
    <source>
        <dbReference type="ARBA" id="ARBA00023268"/>
    </source>
</evidence>
<dbReference type="SUPFAM" id="SSF50978">
    <property type="entry name" value="WD40 repeat-like"/>
    <property type="match status" value="1"/>
</dbReference>
<keyword evidence="7" id="KW-0677">Repeat</keyword>
<dbReference type="SMART" id="SM00343">
    <property type="entry name" value="ZnF_C2HC"/>
    <property type="match status" value="1"/>
</dbReference>
<keyword evidence="16" id="KW-0548">Nucleotidyltransferase</keyword>
<dbReference type="InterPro" id="IPR036322">
    <property type="entry name" value="WD40_repeat_dom_sf"/>
</dbReference>
<dbReference type="GO" id="GO:0042575">
    <property type="term" value="C:DNA polymerase complex"/>
    <property type="evidence" value="ECO:0007669"/>
    <property type="project" value="UniProtKB-ARBA"/>
</dbReference>
<accession>A0A834VH64</accession>
<evidence type="ECO:0000256" key="8">
    <source>
        <dbReference type="ARBA" id="ARBA00022741"/>
    </source>
</evidence>
<dbReference type="InterPro" id="IPR015943">
    <property type="entry name" value="WD40/YVTN_repeat-like_dom_sf"/>
</dbReference>
<dbReference type="PANTHER" id="PTHR42648">
    <property type="entry name" value="TRANSPOSASE, PUTATIVE-RELATED"/>
    <property type="match status" value="1"/>
</dbReference>
<dbReference type="Gene3D" id="4.10.60.10">
    <property type="entry name" value="Zinc finger, CCHC-type"/>
    <property type="match status" value="1"/>
</dbReference>
<dbReference type="SUPFAM" id="SSF56672">
    <property type="entry name" value="DNA/RNA polymerases"/>
    <property type="match status" value="1"/>
</dbReference>
<dbReference type="InterPro" id="IPR043502">
    <property type="entry name" value="DNA/RNA_pol_sf"/>
</dbReference>
<dbReference type="Gene3D" id="2.130.10.10">
    <property type="entry name" value="YVTN repeat-like/Quinoprotein amine dehydrogenase"/>
    <property type="match status" value="1"/>
</dbReference>
<dbReference type="Pfam" id="PF00098">
    <property type="entry name" value="zf-CCHC"/>
    <property type="match status" value="1"/>
</dbReference>
<dbReference type="OrthoDB" id="6516490at2759"/>
<dbReference type="PROSITE" id="PS00678">
    <property type="entry name" value="WD_REPEATS_1"/>
    <property type="match status" value="1"/>
</dbReference>
<dbReference type="PROSITE" id="PS50158">
    <property type="entry name" value="ZF_CCHC"/>
    <property type="match status" value="1"/>
</dbReference>
<dbReference type="PROSITE" id="PS50082">
    <property type="entry name" value="WD_REPEATS_2"/>
    <property type="match status" value="3"/>
</dbReference>
<keyword evidence="16" id="KW-0808">Transferase</keyword>
<keyword evidence="12" id="KW-0067">ATP-binding</keyword>
<dbReference type="InterPro" id="IPR036397">
    <property type="entry name" value="RNaseH_sf"/>
</dbReference>
<dbReference type="GO" id="GO:0003676">
    <property type="term" value="F:nucleic acid binding"/>
    <property type="evidence" value="ECO:0007669"/>
    <property type="project" value="InterPro"/>
</dbReference>
<comment type="function">
    <text evidence="1">The aspartyl protease (PR) mediates the proteolytic cleavages of the Gag and Gag-Pol polyproteins after assembly of the VLP.</text>
</comment>
<dbReference type="InterPro" id="IPR012337">
    <property type="entry name" value="RNaseH-like_sf"/>
</dbReference>
<feature type="region of interest" description="Disordered" evidence="22">
    <location>
        <begin position="300"/>
        <end position="343"/>
    </location>
</feature>
<dbReference type="PROSITE" id="PS50994">
    <property type="entry name" value="INTEGRASE"/>
    <property type="match status" value="1"/>
</dbReference>
<feature type="compositionally biased region" description="Basic residues" evidence="22">
    <location>
        <begin position="300"/>
        <end position="312"/>
    </location>
</feature>
<evidence type="ECO:0000259" key="24">
    <source>
        <dbReference type="PROSITE" id="PS50994"/>
    </source>
</evidence>
<keyword evidence="19" id="KW-0511">Multifunctional enzyme</keyword>
<dbReference type="GO" id="GO:0005524">
    <property type="term" value="F:ATP binding"/>
    <property type="evidence" value="ECO:0007669"/>
    <property type="project" value="UniProtKB-KW"/>
</dbReference>
<dbReference type="InterPro" id="IPR036875">
    <property type="entry name" value="Znf_CCHC_sf"/>
</dbReference>
<dbReference type="Pfam" id="PF25597">
    <property type="entry name" value="SH3_retrovirus"/>
    <property type="match status" value="1"/>
</dbReference>
<evidence type="ECO:0000256" key="1">
    <source>
        <dbReference type="ARBA" id="ARBA00002180"/>
    </source>
</evidence>
<evidence type="ECO:0000313" key="27">
    <source>
        <dbReference type="Proteomes" id="UP000070412"/>
    </source>
</evidence>
<keyword evidence="16" id="KW-0239">DNA-directed DNA polymerase</keyword>
<proteinExistence type="predicted"/>
<feature type="compositionally biased region" description="Acidic residues" evidence="22">
    <location>
        <begin position="331"/>
        <end position="341"/>
    </location>
</feature>
<keyword evidence="9" id="KW-0064">Aspartyl protease</keyword>
<dbReference type="CDD" id="cd00200">
    <property type="entry name" value="WD40"/>
    <property type="match status" value="1"/>
</dbReference>
<evidence type="ECO:0000256" key="9">
    <source>
        <dbReference type="ARBA" id="ARBA00022750"/>
    </source>
</evidence>
<dbReference type="CDD" id="cd09272">
    <property type="entry name" value="RNase_HI_RT_Ty1"/>
    <property type="match status" value="1"/>
</dbReference>
<dbReference type="GO" id="GO:0004519">
    <property type="term" value="F:endonuclease activity"/>
    <property type="evidence" value="ECO:0007669"/>
    <property type="project" value="UniProtKB-KW"/>
</dbReference>
<dbReference type="Gene3D" id="3.10.10.10">
    <property type="entry name" value="HIV Type 1 Reverse Transcriptase, subunit A, domain 1"/>
    <property type="match status" value="1"/>
</dbReference>
<evidence type="ECO:0000259" key="23">
    <source>
        <dbReference type="PROSITE" id="PS50158"/>
    </source>
</evidence>
<dbReference type="InterPro" id="IPR013103">
    <property type="entry name" value="RVT_2"/>
</dbReference>
<keyword evidence="18" id="KW-0233">DNA recombination</keyword>
<keyword evidence="2 21" id="KW-0853">WD repeat</keyword>
<dbReference type="InterPro" id="IPR019775">
    <property type="entry name" value="WD40_repeat_CS"/>
</dbReference>
<evidence type="ECO:0000256" key="17">
    <source>
        <dbReference type="ARBA" id="ARBA00023113"/>
    </source>
</evidence>
<evidence type="ECO:0000256" key="11">
    <source>
        <dbReference type="ARBA" id="ARBA00022801"/>
    </source>
</evidence>
<dbReference type="InterPro" id="IPR054722">
    <property type="entry name" value="PolX-like_BBD"/>
</dbReference>
<protein>
    <submittedName>
        <fullName evidence="25">Copia protein</fullName>
    </submittedName>
</protein>
<dbReference type="GO" id="GO:0006310">
    <property type="term" value="P:DNA recombination"/>
    <property type="evidence" value="ECO:0007669"/>
    <property type="project" value="UniProtKB-KW"/>
</dbReference>
<evidence type="ECO:0000256" key="14">
    <source>
        <dbReference type="ARBA" id="ARBA00022908"/>
    </source>
</evidence>
<name>A0A834VH64_SARSC</name>
<dbReference type="PANTHER" id="PTHR42648:SF11">
    <property type="entry name" value="TRANSPOSON TY4-P GAG-POL POLYPROTEIN"/>
    <property type="match status" value="1"/>
</dbReference>
<evidence type="ECO:0000313" key="26">
    <source>
        <dbReference type="EnsemblMetazoa" id="KAF7496711.1"/>
    </source>
</evidence>
<evidence type="ECO:0000256" key="20">
    <source>
        <dbReference type="PROSITE-ProRule" id="PRU00047"/>
    </source>
</evidence>
<feature type="repeat" description="WD" evidence="21">
    <location>
        <begin position="156"/>
        <end position="186"/>
    </location>
</feature>
<evidence type="ECO:0000256" key="15">
    <source>
        <dbReference type="ARBA" id="ARBA00022918"/>
    </source>
</evidence>
<dbReference type="InterPro" id="IPR001878">
    <property type="entry name" value="Znf_CCHC"/>
</dbReference>
<dbReference type="Gene3D" id="3.30.70.270">
    <property type="match status" value="1"/>
</dbReference>
<dbReference type="SMART" id="SM00320">
    <property type="entry name" value="WD40"/>
    <property type="match status" value="4"/>
</dbReference>
<evidence type="ECO:0000256" key="18">
    <source>
        <dbReference type="ARBA" id="ARBA00023172"/>
    </source>
</evidence>
<keyword evidence="3" id="KW-1188">Viral release from host cell</keyword>
<evidence type="ECO:0000256" key="2">
    <source>
        <dbReference type="ARBA" id="ARBA00022574"/>
    </source>
</evidence>
<evidence type="ECO:0000256" key="3">
    <source>
        <dbReference type="ARBA" id="ARBA00022612"/>
    </source>
</evidence>
<evidence type="ECO:0000313" key="25">
    <source>
        <dbReference type="EMBL" id="KAF7496711.1"/>
    </source>
</evidence>
<feature type="domain" description="Integrase catalytic" evidence="24">
    <location>
        <begin position="779"/>
        <end position="949"/>
    </location>
</feature>
<reference evidence="27" key="1">
    <citation type="journal article" date="2020" name="PLoS Negl. Trop. Dis.">
        <title>High-quality nuclear genome for Sarcoptes scabiei-A critical resource for a neglected parasite.</title>
        <authorList>
            <person name="Korhonen P.K."/>
            <person name="Gasser R.B."/>
            <person name="Ma G."/>
            <person name="Wang T."/>
            <person name="Stroehlein A.J."/>
            <person name="Young N.D."/>
            <person name="Ang C.S."/>
            <person name="Fernando D.D."/>
            <person name="Lu H.C."/>
            <person name="Taylor S."/>
            <person name="Reynolds S.L."/>
            <person name="Mofiz E."/>
            <person name="Najaraj S.H."/>
            <person name="Gowda H."/>
            <person name="Madugundu A."/>
            <person name="Renuse S."/>
            <person name="Holt D."/>
            <person name="Pandey A."/>
            <person name="Papenfuss A.T."/>
            <person name="Fischer K."/>
        </authorList>
    </citation>
    <scope>NUCLEOTIDE SEQUENCE [LARGE SCALE GENOMIC DNA]</scope>
</reference>
<keyword evidence="11" id="KW-0378">Hydrolase</keyword>
<evidence type="ECO:0000256" key="6">
    <source>
        <dbReference type="ARBA" id="ARBA00022723"/>
    </source>
</evidence>
<keyword evidence="4" id="KW-0645">Protease</keyword>
<dbReference type="GO" id="GO:0004190">
    <property type="term" value="F:aspartic-type endopeptidase activity"/>
    <property type="evidence" value="ECO:0007669"/>
    <property type="project" value="UniProtKB-KW"/>
</dbReference>
<evidence type="ECO:0000256" key="4">
    <source>
        <dbReference type="ARBA" id="ARBA00022670"/>
    </source>
</evidence>
<dbReference type="Pfam" id="PF00665">
    <property type="entry name" value="rve"/>
    <property type="match status" value="1"/>
</dbReference>
<reference evidence="26" key="3">
    <citation type="submission" date="2022-06" db="UniProtKB">
        <authorList>
            <consortium name="EnsemblMetazoa"/>
        </authorList>
    </citation>
    <scope>IDENTIFICATION</scope>
</reference>
<evidence type="ECO:0000256" key="5">
    <source>
        <dbReference type="ARBA" id="ARBA00022722"/>
    </source>
</evidence>
<keyword evidence="14" id="KW-0229">DNA integration</keyword>
<reference evidence="25" key="2">
    <citation type="submission" date="2020-01" db="EMBL/GenBank/DDBJ databases">
        <authorList>
            <person name="Korhonen P.K.K."/>
            <person name="Guangxu M.G."/>
            <person name="Wang T.W."/>
            <person name="Stroehlein A.J.S."/>
            <person name="Young N.D."/>
            <person name="Ang C.-S.A."/>
            <person name="Fernando D.W.F."/>
            <person name="Lu H.L."/>
            <person name="Taylor S.T."/>
            <person name="Ehtesham M.E.M."/>
            <person name="Najaraj S.H.N."/>
            <person name="Harsha G.H.G."/>
            <person name="Madugundu A.M."/>
            <person name="Renuse S.R."/>
            <person name="Holt D.H."/>
            <person name="Pandey A.P."/>
            <person name="Papenfuss A.P."/>
            <person name="Gasser R.B.G."/>
            <person name="Fischer K.F."/>
        </authorList>
    </citation>
    <scope>NUCLEOTIDE SEQUENCE</scope>
    <source>
        <strain evidence="25">SSS_KF_BRIS2020</strain>
    </source>
</reference>